<keyword evidence="6" id="KW-0456">Lyase</keyword>
<keyword evidence="12" id="KW-1185">Reference proteome</keyword>
<dbReference type="SUPFAM" id="SSF56322">
    <property type="entry name" value="ADC synthase"/>
    <property type="match status" value="1"/>
</dbReference>
<dbReference type="PANTHER" id="PTHR11236:SF48">
    <property type="entry name" value="ISOCHORISMATE SYNTHASE MENF"/>
    <property type="match status" value="1"/>
</dbReference>
<dbReference type="InterPro" id="IPR005801">
    <property type="entry name" value="ADC_synthase"/>
</dbReference>
<gene>
    <name evidence="11" type="primary">parB</name>
    <name evidence="11" type="ORF">PM10SUCC1_14680</name>
</gene>
<comment type="subunit">
    <text evidence="2">Heterotetramer consisting of two non-identical subunits: a beta subunit (TrpG) and a large alpha subunit (TrpE).</text>
</comment>
<evidence type="ECO:0000256" key="1">
    <source>
        <dbReference type="ARBA" id="ARBA00001946"/>
    </source>
</evidence>
<evidence type="ECO:0000313" key="12">
    <source>
        <dbReference type="Proteomes" id="UP001144471"/>
    </source>
</evidence>
<keyword evidence="5" id="KW-0460">Magnesium</keyword>
<dbReference type="Proteomes" id="UP001144471">
    <property type="component" value="Unassembled WGS sequence"/>
</dbReference>
<evidence type="ECO:0000313" key="11">
    <source>
        <dbReference type="EMBL" id="GLI55954.1"/>
    </source>
</evidence>
<dbReference type="RefSeq" id="WP_281834790.1">
    <property type="nucleotide sequence ID" value="NZ_BSDY01000006.1"/>
</dbReference>
<evidence type="ECO:0000256" key="2">
    <source>
        <dbReference type="ARBA" id="ARBA00011575"/>
    </source>
</evidence>
<comment type="cofactor">
    <cofactor evidence="1">
        <name>Mg(2+)</name>
        <dbReference type="ChEBI" id="CHEBI:18420"/>
    </cofactor>
</comment>
<dbReference type="GO" id="GO:0000162">
    <property type="term" value="P:L-tryptophan biosynthetic process"/>
    <property type="evidence" value="ECO:0007669"/>
    <property type="project" value="TreeGrafter"/>
</dbReference>
<dbReference type="GO" id="GO:0046872">
    <property type="term" value="F:metal ion binding"/>
    <property type="evidence" value="ECO:0007669"/>
    <property type="project" value="UniProtKB-KW"/>
</dbReference>
<proteinExistence type="predicted"/>
<keyword evidence="4" id="KW-0479">Metal-binding</keyword>
<dbReference type="PRINTS" id="PR00095">
    <property type="entry name" value="ANTSNTHASEI"/>
</dbReference>
<organism evidence="11 12">
    <name type="scientific">Propionigenium maris DSM 9537</name>
    <dbReference type="NCBI Taxonomy" id="1123000"/>
    <lineage>
        <taxon>Bacteria</taxon>
        <taxon>Fusobacteriati</taxon>
        <taxon>Fusobacteriota</taxon>
        <taxon>Fusobacteriia</taxon>
        <taxon>Fusobacteriales</taxon>
        <taxon>Fusobacteriaceae</taxon>
        <taxon>Propionigenium</taxon>
    </lineage>
</organism>
<dbReference type="Pfam" id="PF04715">
    <property type="entry name" value="Anth_synt_I_N"/>
    <property type="match status" value="1"/>
</dbReference>
<feature type="domain" description="Chorismate-utilising enzyme C-terminal" evidence="9">
    <location>
        <begin position="172"/>
        <end position="425"/>
    </location>
</feature>
<evidence type="ECO:0000256" key="4">
    <source>
        <dbReference type="ARBA" id="ARBA00022723"/>
    </source>
</evidence>
<evidence type="ECO:0000256" key="5">
    <source>
        <dbReference type="ARBA" id="ARBA00022842"/>
    </source>
</evidence>
<dbReference type="InterPro" id="IPR015890">
    <property type="entry name" value="Chorismate_C"/>
</dbReference>
<dbReference type="EMBL" id="BSDY01000006">
    <property type="protein sequence ID" value="GLI55954.1"/>
    <property type="molecule type" value="Genomic_DNA"/>
</dbReference>
<dbReference type="Pfam" id="PF00425">
    <property type="entry name" value="Chorismate_bind"/>
    <property type="match status" value="1"/>
</dbReference>
<evidence type="ECO:0000256" key="8">
    <source>
        <dbReference type="ARBA" id="ARBA00047683"/>
    </source>
</evidence>
<comment type="caution">
    <text evidence="11">The sequence shown here is derived from an EMBL/GenBank/DDBJ whole genome shotgun (WGS) entry which is preliminary data.</text>
</comment>
<dbReference type="InterPro" id="IPR006805">
    <property type="entry name" value="Anth_synth_I_N"/>
</dbReference>
<feature type="domain" description="Anthranilate synthase component I N-terminal" evidence="10">
    <location>
        <begin position="13"/>
        <end position="129"/>
    </location>
</feature>
<dbReference type="PANTHER" id="PTHR11236">
    <property type="entry name" value="AMINOBENZOATE/ANTHRANILATE SYNTHASE"/>
    <property type="match status" value="1"/>
</dbReference>
<dbReference type="InterPro" id="IPR019999">
    <property type="entry name" value="Anth_synth_I-like"/>
</dbReference>
<reference evidence="11" key="1">
    <citation type="submission" date="2022-12" db="EMBL/GenBank/DDBJ databases">
        <title>Reference genome sequencing for broad-spectrum identification of bacterial and archaeal isolates by mass spectrometry.</title>
        <authorList>
            <person name="Sekiguchi Y."/>
            <person name="Tourlousse D.M."/>
        </authorList>
    </citation>
    <scope>NUCLEOTIDE SEQUENCE</scope>
    <source>
        <strain evidence="11">10succ1</strain>
    </source>
</reference>
<evidence type="ECO:0000256" key="7">
    <source>
        <dbReference type="ARBA" id="ARBA00025634"/>
    </source>
</evidence>
<accession>A0A9W6LML9</accession>
<dbReference type="GO" id="GO:0004049">
    <property type="term" value="F:anthranilate synthase activity"/>
    <property type="evidence" value="ECO:0007669"/>
    <property type="project" value="UniProtKB-EC"/>
</dbReference>
<sequence>MKNVFYRDINTQLKAEEAYLRLTRGEKGVLFETTEADTGYTFICCDPYDSISGNRGVIERVREALAKDVVKGKRRPYVGGAYGSIAYDTIRDYEKLPEENVSELGIDDTTMLLTERGMVYDHNTGEVYLTVVASSQKEAFETFDTMLEKLAEEYVLVEEEVVNGGYTATPSREKFIENVHRAKEYIKAGDIFQVVISQRFTQESSMAPFDFYRRLKAVNPSPYMFFLDFGGHQIIGSSPERMISLDGGKIKTVPIAGTRRRGETPEEDEKLARELLADEKERAEHRMLVDLARNDVGRVSVTGSVEVTELMAVKRFSHVMHLVSLVEGECSPEEDAYSVLTSALPAGTLSGAPKIRAMEIIEELEDSRRGFYGGAVGYINYHGEMDTCIAIRTALHREGRYTYQAGAGIVADSVPESEYRECLNKGLSIKKVFSEVE</sequence>
<dbReference type="Gene3D" id="3.60.120.10">
    <property type="entry name" value="Anthranilate synthase"/>
    <property type="match status" value="1"/>
</dbReference>
<protein>
    <recommendedName>
        <fullName evidence="3">Anthranilate synthase component 1</fullName>
    </recommendedName>
</protein>
<evidence type="ECO:0000256" key="6">
    <source>
        <dbReference type="ARBA" id="ARBA00023239"/>
    </source>
</evidence>
<name>A0A9W6LML9_9FUSO</name>
<comment type="catalytic activity">
    <reaction evidence="8">
        <text>chorismate + L-glutamine = anthranilate + pyruvate + L-glutamate + H(+)</text>
        <dbReference type="Rhea" id="RHEA:21732"/>
        <dbReference type="ChEBI" id="CHEBI:15361"/>
        <dbReference type="ChEBI" id="CHEBI:15378"/>
        <dbReference type="ChEBI" id="CHEBI:16567"/>
        <dbReference type="ChEBI" id="CHEBI:29748"/>
        <dbReference type="ChEBI" id="CHEBI:29985"/>
        <dbReference type="ChEBI" id="CHEBI:58359"/>
        <dbReference type="EC" id="4.1.3.27"/>
    </reaction>
</comment>
<dbReference type="AlphaFoldDB" id="A0A9W6LML9"/>
<evidence type="ECO:0000259" key="10">
    <source>
        <dbReference type="Pfam" id="PF04715"/>
    </source>
</evidence>
<evidence type="ECO:0000256" key="3">
    <source>
        <dbReference type="ARBA" id="ARBA00020653"/>
    </source>
</evidence>
<evidence type="ECO:0000259" key="9">
    <source>
        <dbReference type="Pfam" id="PF00425"/>
    </source>
</evidence>
<comment type="function">
    <text evidence="7">Part of a heterotetrameric complex that catalyzes the two-step biosynthesis of anthranilate, an intermediate in the biosynthesis of L-tryptophan. In the first step, the glutamine-binding beta subunit (TrpG) of anthranilate synthase (AS) provides the glutamine amidotransferase activity which generates ammonia as a substrate that, along with chorismate, is used in the second step, catalyzed by the large alpha subunit of AS (TrpE) to produce anthranilate. In the absence of TrpG, TrpE can synthesize anthranilate directly from chorismate and high concentrations of ammonia.</text>
</comment>